<dbReference type="PRINTS" id="PR00193">
    <property type="entry name" value="MYOSINHEAVY"/>
</dbReference>
<keyword evidence="1 5" id="KW-0547">Nucleotide-binding</keyword>
<evidence type="ECO:0000256" key="3">
    <source>
        <dbReference type="ARBA" id="ARBA00023123"/>
    </source>
</evidence>
<evidence type="ECO:0000259" key="7">
    <source>
        <dbReference type="PROSITE" id="PS51456"/>
    </source>
</evidence>
<sequence>ADDDDLTKLSEITETTLTINLKQRYGIDSIYTNVGDILVAVNPFKPLPIYNKSVSHRYQSEAPTSLPPHIFGLAANIFRSLLTQQSSQCCVISGESGAGKTESCKYLLQHLLTVAHSGEGGLVAKIQRVNPLLEAFGNAQTSMNGNSSRFGKYIELMVTPEDGFVQGAKLSEYLLEKSRVVHQARGERNFHIFYVLFAGLSTDEYVKYGLETIHNHRYALRFLDDQLNAENREACKELRDCLRYIGFTDTDVGHLMLSLSAILHLGDVLFEAHGSNDAARVTNPQLIRKVAAMLQVPAGELASALVSEVMITRGEQIKREWGVSQARDCTDALAKSLYGRLFSWIVNGINQLIQPAEGSPSSLEIGILDIFGFENFASNGFEQMCINLSNERLQSFFNERIFQQEMKDCELEGVQLQQMHYVSNQQVIDLFIKKPLCLLSILDEESRFPKATDLTLALKLHTGPGKIIKHREIQLYAKYSSVYTAPKDMGPSFSVLHYAGAVTYDLSGVLDKNRDTLPNNILFTMKTSDSLLMKEMFHSRLTRTGSLAPSTRQQASRKPSGKSRFSFFNRKPSENRNSLADLMSKISEAAPHFIRCLKPNSVQSPGQFDDEYVVKQLRFAGLLETVNIRRSGFPVRLPFDEFLRR</sequence>
<comment type="similarity">
    <text evidence="5">Belongs to the TRAFAC class myosin-kinesin ATPase superfamily. Myosin family.</text>
</comment>
<reference evidence="9" key="3">
    <citation type="submission" date="2015-06" db="UniProtKB">
        <authorList>
            <consortium name="EnsemblMetazoa"/>
        </authorList>
    </citation>
    <scope>IDENTIFICATION</scope>
</reference>
<dbReference type="EMBL" id="KB304376">
    <property type="protein sequence ID" value="ELU02091.1"/>
    <property type="molecule type" value="Genomic_DNA"/>
</dbReference>
<dbReference type="GO" id="GO:0048471">
    <property type="term" value="C:perinuclear region of cytoplasm"/>
    <property type="evidence" value="ECO:0007669"/>
    <property type="project" value="TreeGrafter"/>
</dbReference>
<dbReference type="GO" id="GO:0051015">
    <property type="term" value="F:actin filament binding"/>
    <property type="evidence" value="ECO:0007669"/>
    <property type="project" value="TreeGrafter"/>
</dbReference>
<evidence type="ECO:0000256" key="2">
    <source>
        <dbReference type="ARBA" id="ARBA00022840"/>
    </source>
</evidence>
<dbReference type="GO" id="GO:0005654">
    <property type="term" value="C:nucleoplasm"/>
    <property type="evidence" value="ECO:0007669"/>
    <property type="project" value="TreeGrafter"/>
</dbReference>
<feature type="region of interest" description="Disordered" evidence="6">
    <location>
        <begin position="543"/>
        <end position="572"/>
    </location>
</feature>
<dbReference type="PROSITE" id="PS51456">
    <property type="entry name" value="MYOSIN_MOTOR"/>
    <property type="match status" value="1"/>
</dbReference>
<gene>
    <name evidence="8" type="ORF">CAPTEDRAFT_121473</name>
</gene>
<keyword evidence="5" id="KW-0009">Actin-binding</keyword>
<dbReference type="AlphaFoldDB" id="R7U7H7"/>
<dbReference type="EnsemblMetazoa" id="CapteT121473">
    <property type="protein sequence ID" value="CapteP121473"/>
    <property type="gene ID" value="CapteG121473"/>
</dbReference>
<dbReference type="InterPro" id="IPR052838">
    <property type="entry name" value="Myosin-XVI"/>
</dbReference>
<evidence type="ECO:0000313" key="10">
    <source>
        <dbReference type="Proteomes" id="UP000014760"/>
    </source>
</evidence>
<feature type="non-terminal residue" evidence="8">
    <location>
        <position position="1"/>
    </location>
</feature>
<dbReference type="Gene3D" id="1.20.58.530">
    <property type="match status" value="1"/>
</dbReference>
<dbReference type="GO" id="GO:0019903">
    <property type="term" value="F:protein phosphatase binding"/>
    <property type="evidence" value="ECO:0007669"/>
    <property type="project" value="TreeGrafter"/>
</dbReference>
<dbReference type="STRING" id="283909.R7U7H7"/>
<dbReference type="GO" id="GO:2000134">
    <property type="term" value="P:negative regulation of G1/S transition of mitotic cell cycle"/>
    <property type="evidence" value="ECO:0007669"/>
    <property type="project" value="TreeGrafter"/>
</dbReference>
<evidence type="ECO:0000256" key="4">
    <source>
        <dbReference type="ARBA" id="ARBA00023175"/>
    </source>
</evidence>
<dbReference type="Gene3D" id="1.10.10.820">
    <property type="match status" value="1"/>
</dbReference>
<dbReference type="InterPro" id="IPR036961">
    <property type="entry name" value="Kinesin_motor_dom_sf"/>
</dbReference>
<dbReference type="OMA" id="YQLYIAY"/>
<dbReference type="Gene3D" id="3.40.850.10">
    <property type="entry name" value="Kinesin motor domain"/>
    <property type="match status" value="1"/>
</dbReference>
<protein>
    <recommendedName>
        <fullName evidence="7">Myosin motor domain-containing protein</fullName>
    </recommendedName>
</protein>
<keyword evidence="4 5" id="KW-0505">Motor protein</keyword>
<dbReference type="Proteomes" id="UP000014760">
    <property type="component" value="Unassembled WGS sequence"/>
</dbReference>
<evidence type="ECO:0000256" key="1">
    <source>
        <dbReference type="ARBA" id="ARBA00022741"/>
    </source>
</evidence>
<dbReference type="GO" id="GO:0005524">
    <property type="term" value="F:ATP binding"/>
    <property type="evidence" value="ECO:0007669"/>
    <property type="project" value="UniProtKB-UniRule"/>
</dbReference>
<keyword evidence="2 5" id="KW-0067">ATP-binding</keyword>
<dbReference type="HOGENOM" id="CLU_000192_7_5_1"/>
<reference evidence="8 10" key="2">
    <citation type="journal article" date="2013" name="Nature">
        <title>Insights into bilaterian evolution from three spiralian genomes.</title>
        <authorList>
            <person name="Simakov O."/>
            <person name="Marletaz F."/>
            <person name="Cho S.J."/>
            <person name="Edsinger-Gonzales E."/>
            <person name="Havlak P."/>
            <person name="Hellsten U."/>
            <person name="Kuo D.H."/>
            <person name="Larsson T."/>
            <person name="Lv J."/>
            <person name="Arendt D."/>
            <person name="Savage R."/>
            <person name="Osoegawa K."/>
            <person name="de Jong P."/>
            <person name="Grimwood J."/>
            <person name="Chapman J.A."/>
            <person name="Shapiro H."/>
            <person name="Aerts A."/>
            <person name="Otillar R.P."/>
            <person name="Terry A.Y."/>
            <person name="Boore J.L."/>
            <person name="Grigoriev I.V."/>
            <person name="Lindberg D.R."/>
            <person name="Seaver E.C."/>
            <person name="Weisblat D.A."/>
            <person name="Putnam N.H."/>
            <person name="Rokhsar D.S."/>
        </authorList>
    </citation>
    <scope>NUCLEOTIDE SEQUENCE</scope>
    <source>
        <strain evidence="8 10">I ESC-2004</strain>
    </source>
</reference>
<evidence type="ECO:0000256" key="6">
    <source>
        <dbReference type="SAM" id="MobiDB-lite"/>
    </source>
</evidence>
<feature type="region of interest" description="Actin-binding" evidence="5">
    <location>
        <begin position="579"/>
        <end position="601"/>
    </location>
</feature>
<dbReference type="PANTHER" id="PTHR47335:SF1">
    <property type="entry name" value="UNCONVENTIONAL MYOSIN-XVI"/>
    <property type="match status" value="1"/>
</dbReference>
<dbReference type="InterPro" id="IPR001609">
    <property type="entry name" value="Myosin_head_motor_dom-like"/>
</dbReference>
<dbReference type="GO" id="GO:0048812">
    <property type="term" value="P:neuron projection morphogenesis"/>
    <property type="evidence" value="ECO:0007669"/>
    <property type="project" value="TreeGrafter"/>
</dbReference>
<dbReference type="OrthoDB" id="6108017at2759"/>
<accession>R7U7H7</accession>
<dbReference type="SMART" id="SM00242">
    <property type="entry name" value="MYSc"/>
    <property type="match status" value="1"/>
</dbReference>
<keyword evidence="10" id="KW-1185">Reference proteome</keyword>
<organism evidence="8">
    <name type="scientific">Capitella teleta</name>
    <name type="common">Polychaete worm</name>
    <dbReference type="NCBI Taxonomy" id="283909"/>
    <lineage>
        <taxon>Eukaryota</taxon>
        <taxon>Metazoa</taxon>
        <taxon>Spiralia</taxon>
        <taxon>Lophotrochozoa</taxon>
        <taxon>Annelida</taxon>
        <taxon>Polychaeta</taxon>
        <taxon>Sedentaria</taxon>
        <taxon>Scolecida</taxon>
        <taxon>Capitellidae</taxon>
        <taxon>Capitella</taxon>
    </lineage>
</organism>
<evidence type="ECO:0000313" key="9">
    <source>
        <dbReference type="EnsemblMetazoa" id="CapteP121473"/>
    </source>
</evidence>
<dbReference type="PANTHER" id="PTHR47335">
    <property type="entry name" value="UNCONVENTIONAL MYOSIN-XVI"/>
    <property type="match status" value="1"/>
</dbReference>
<feature type="domain" description="Myosin motor" evidence="7">
    <location>
        <begin position="1"/>
        <end position="645"/>
    </location>
</feature>
<dbReference type="GO" id="GO:0003774">
    <property type="term" value="F:cytoskeletal motor activity"/>
    <property type="evidence" value="ECO:0007669"/>
    <property type="project" value="UniProtKB-UniRule"/>
</dbReference>
<feature type="binding site" evidence="5">
    <location>
        <begin position="94"/>
        <end position="101"/>
    </location>
    <ligand>
        <name>ATP</name>
        <dbReference type="ChEBI" id="CHEBI:30616"/>
    </ligand>
</feature>
<dbReference type="GO" id="GO:0016459">
    <property type="term" value="C:myosin complex"/>
    <property type="evidence" value="ECO:0007669"/>
    <property type="project" value="UniProtKB-KW"/>
</dbReference>
<dbReference type="EMBL" id="AMQN01009005">
    <property type="status" value="NOT_ANNOTATED_CDS"/>
    <property type="molecule type" value="Genomic_DNA"/>
</dbReference>
<evidence type="ECO:0000313" key="8">
    <source>
        <dbReference type="EMBL" id="ELU02091.1"/>
    </source>
</evidence>
<dbReference type="GO" id="GO:0043491">
    <property type="term" value="P:phosphatidylinositol 3-kinase/protein kinase B signal transduction"/>
    <property type="evidence" value="ECO:0007669"/>
    <property type="project" value="TreeGrafter"/>
</dbReference>
<keyword evidence="3 5" id="KW-0518">Myosin</keyword>
<dbReference type="InterPro" id="IPR027417">
    <property type="entry name" value="P-loop_NTPase"/>
</dbReference>
<reference evidence="10" key="1">
    <citation type="submission" date="2012-12" db="EMBL/GenBank/DDBJ databases">
        <authorList>
            <person name="Hellsten U."/>
            <person name="Grimwood J."/>
            <person name="Chapman J.A."/>
            <person name="Shapiro H."/>
            <person name="Aerts A."/>
            <person name="Otillar R.P."/>
            <person name="Terry A.Y."/>
            <person name="Boore J.L."/>
            <person name="Simakov O."/>
            <person name="Marletaz F."/>
            <person name="Cho S.-J."/>
            <person name="Edsinger-Gonzales E."/>
            <person name="Havlak P."/>
            <person name="Kuo D.-H."/>
            <person name="Larsson T."/>
            <person name="Lv J."/>
            <person name="Arendt D."/>
            <person name="Savage R."/>
            <person name="Osoegawa K."/>
            <person name="de Jong P."/>
            <person name="Lindberg D.R."/>
            <person name="Seaver E.C."/>
            <person name="Weisblat D.A."/>
            <person name="Putnam N.H."/>
            <person name="Grigoriev I.V."/>
            <person name="Rokhsar D.S."/>
        </authorList>
    </citation>
    <scope>NUCLEOTIDE SEQUENCE</scope>
    <source>
        <strain evidence="10">I ESC-2004</strain>
    </source>
</reference>
<dbReference type="Pfam" id="PF00063">
    <property type="entry name" value="Myosin_head"/>
    <property type="match status" value="1"/>
</dbReference>
<name>R7U7H7_CAPTE</name>
<dbReference type="SUPFAM" id="SSF52540">
    <property type="entry name" value="P-loop containing nucleoside triphosphate hydrolases"/>
    <property type="match status" value="1"/>
</dbReference>
<dbReference type="CDD" id="cd00124">
    <property type="entry name" value="MYSc"/>
    <property type="match status" value="1"/>
</dbReference>
<feature type="compositionally biased region" description="Polar residues" evidence="6">
    <location>
        <begin position="543"/>
        <end position="557"/>
    </location>
</feature>
<dbReference type="Gene3D" id="1.20.120.720">
    <property type="entry name" value="Myosin VI head, motor domain, U50 subdomain"/>
    <property type="match status" value="1"/>
</dbReference>
<proteinExistence type="inferred from homology"/>
<evidence type="ECO:0000256" key="5">
    <source>
        <dbReference type="PROSITE-ProRule" id="PRU00782"/>
    </source>
</evidence>